<keyword evidence="11 13" id="KW-0472">Membrane</keyword>
<evidence type="ECO:0000256" key="9">
    <source>
        <dbReference type="ARBA" id="ARBA00023004"/>
    </source>
</evidence>
<organism evidence="14 15">
    <name type="scientific">Tanacetum coccineum</name>
    <dbReference type="NCBI Taxonomy" id="301880"/>
    <lineage>
        <taxon>Eukaryota</taxon>
        <taxon>Viridiplantae</taxon>
        <taxon>Streptophyta</taxon>
        <taxon>Embryophyta</taxon>
        <taxon>Tracheophyta</taxon>
        <taxon>Spermatophyta</taxon>
        <taxon>Magnoliopsida</taxon>
        <taxon>eudicotyledons</taxon>
        <taxon>Gunneridae</taxon>
        <taxon>Pentapetalae</taxon>
        <taxon>asterids</taxon>
        <taxon>campanulids</taxon>
        <taxon>Asterales</taxon>
        <taxon>Asteraceae</taxon>
        <taxon>Asteroideae</taxon>
        <taxon>Anthemideae</taxon>
        <taxon>Anthemidinae</taxon>
        <taxon>Tanacetum</taxon>
    </lineage>
</organism>
<dbReference type="SUPFAM" id="SSF48264">
    <property type="entry name" value="Cytochrome P450"/>
    <property type="match status" value="1"/>
</dbReference>
<dbReference type="PANTHER" id="PTHR47955:SF9">
    <property type="entry name" value="PREMNASPIRODIENE OXYGENASE-LIKE"/>
    <property type="match status" value="1"/>
</dbReference>
<evidence type="ECO:0000256" key="6">
    <source>
        <dbReference type="ARBA" id="ARBA00022723"/>
    </source>
</evidence>
<evidence type="ECO:0000256" key="1">
    <source>
        <dbReference type="ARBA" id="ARBA00004370"/>
    </source>
</evidence>
<proteinExistence type="inferred from homology"/>
<dbReference type="InterPro" id="IPR002401">
    <property type="entry name" value="Cyt_P450_E_grp-I"/>
</dbReference>
<dbReference type="PRINTS" id="PR00463">
    <property type="entry name" value="EP450I"/>
</dbReference>
<dbReference type="EMBL" id="BQNB010012523">
    <property type="protein sequence ID" value="GJT04616.1"/>
    <property type="molecule type" value="Genomic_DNA"/>
</dbReference>
<reference evidence="14" key="2">
    <citation type="submission" date="2022-01" db="EMBL/GenBank/DDBJ databases">
        <authorList>
            <person name="Yamashiro T."/>
            <person name="Shiraishi A."/>
            <person name="Satake H."/>
            <person name="Nakayama K."/>
        </authorList>
    </citation>
    <scope>NUCLEOTIDE SEQUENCE</scope>
</reference>
<evidence type="ECO:0000256" key="5">
    <source>
        <dbReference type="ARBA" id="ARBA00022692"/>
    </source>
</evidence>
<keyword evidence="15" id="KW-1185">Reference proteome</keyword>
<dbReference type="InterPro" id="IPR001128">
    <property type="entry name" value="Cyt_P450"/>
</dbReference>
<comment type="subcellular location">
    <subcellularLocation>
        <location evidence="1">Membrane</location>
    </subcellularLocation>
</comment>
<protein>
    <submittedName>
        <fullName evidence="14">Cytochrome P450 71B34-like protein</fullName>
    </submittedName>
</protein>
<keyword evidence="10 12" id="KW-0503">Monooxygenase</keyword>
<evidence type="ECO:0000256" key="2">
    <source>
        <dbReference type="ARBA" id="ARBA00004721"/>
    </source>
</evidence>
<dbReference type="InterPro" id="IPR036396">
    <property type="entry name" value="Cyt_P450_sf"/>
</dbReference>
<gene>
    <name evidence="14" type="ORF">Tco_0839078</name>
</gene>
<comment type="pathway">
    <text evidence="2">Secondary metabolite biosynthesis; terpenoid biosynthesis.</text>
</comment>
<evidence type="ECO:0000256" key="10">
    <source>
        <dbReference type="ARBA" id="ARBA00023033"/>
    </source>
</evidence>
<evidence type="ECO:0000256" key="8">
    <source>
        <dbReference type="ARBA" id="ARBA00023002"/>
    </source>
</evidence>
<comment type="caution">
    <text evidence="14">The sequence shown here is derived from an EMBL/GenBank/DDBJ whole genome shotgun (WGS) entry which is preliminary data.</text>
</comment>
<keyword evidence="7 13" id="KW-1133">Transmembrane helix</keyword>
<dbReference type="InterPro" id="IPR017972">
    <property type="entry name" value="Cyt_P450_CS"/>
</dbReference>
<name>A0ABQ5AQN6_9ASTR</name>
<evidence type="ECO:0000256" key="12">
    <source>
        <dbReference type="RuleBase" id="RU000461"/>
    </source>
</evidence>
<keyword evidence="9 12" id="KW-0408">Iron</keyword>
<evidence type="ECO:0000256" key="13">
    <source>
        <dbReference type="SAM" id="Phobius"/>
    </source>
</evidence>
<dbReference type="Gene3D" id="1.10.630.10">
    <property type="entry name" value="Cytochrome P450"/>
    <property type="match status" value="1"/>
</dbReference>
<keyword evidence="6 12" id="KW-0479">Metal-binding</keyword>
<sequence length="514" mass="58168">MEISNILPLMLLTNALVLFMFIMFLYIRKLNSSSMGSAHKLPPNPPKYPIIGNLHQLLGNSRHQALWQLSKEYGPIMQIHIGSKSFLVISSPAMAKQILQTQDHIFCSRPISQATKRLTYNYLDIAFSPHDNHWREMRKLLVSEFLGPKRAKLSNHVLVTEIDNLVSSLSLNPSNVSVNLNNLFLAAIKGFVCKVAFGKNYRAQPLKGPSWEVMLDETMEILNGSIGDSFPWLGLFIDQFSGWNAKLNKCFSNLDAYIETIVDEHHNHTIKETSDDEKDFVHTLVELSKTQNASGYRLTKEDVKALVMDVLTGGIDTTVVTLVWAMSEIVRNTRIMQKLQSEIRNCTGKKEKVHELDITKMAYLKMVIKETLRLHPPAPLLIPHECVSHTKVGGYDVLSGTTVIINGWGIGRNPSTWGDNVNEFYPERFENLDVDFGGGNFEMVPFGGGRRSCPAMNTAPATIEFTLANILYWFDWEVPGGMNNEDLNMQEEGSLVVRKKLPLYLVPMKHNWEY</sequence>
<dbReference type="Proteomes" id="UP001151760">
    <property type="component" value="Unassembled WGS sequence"/>
</dbReference>
<evidence type="ECO:0000256" key="7">
    <source>
        <dbReference type="ARBA" id="ARBA00022989"/>
    </source>
</evidence>
<feature type="transmembrane region" description="Helical" evidence="13">
    <location>
        <begin position="6"/>
        <end position="27"/>
    </location>
</feature>
<dbReference type="CDD" id="cd11072">
    <property type="entry name" value="CYP71-like"/>
    <property type="match status" value="1"/>
</dbReference>
<dbReference type="PROSITE" id="PS00086">
    <property type="entry name" value="CYTOCHROME_P450"/>
    <property type="match status" value="1"/>
</dbReference>
<evidence type="ECO:0000313" key="14">
    <source>
        <dbReference type="EMBL" id="GJT04616.1"/>
    </source>
</evidence>
<evidence type="ECO:0000256" key="3">
    <source>
        <dbReference type="ARBA" id="ARBA00010617"/>
    </source>
</evidence>
<keyword evidence="4 12" id="KW-0349">Heme</keyword>
<evidence type="ECO:0000256" key="4">
    <source>
        <dbReference type="ARBA" id="ARBA00022617"/>
    </source>
</evidence>
<keyword evidence="5 13" id="KW-0812">Transmembrane</keyword>
<evidence type="ECO:0000256" key="11">
    <source>
        <dbReference type="ARBA" id="ARBA00023136"/>
    </source>
</evidence>
<reference evidence="14" key="1">
    <citation type="journal article" date="2022" name="Int. J. Mol. Sci.">
        <title>Draft Genome of Tanacetum Coccineum: Genomic Comparison of Closely Related Tanacetum-Family Plants.</title>
        <authorList>
            <person name="Yamashiro T."/>
            <person name="Shiraishi A."/>
            <person name="Nakayama K."/>
            <person name="Satake H."/>
        </authorList>
    </citation>
    <scope>NUCLEOTIDE SEQUENCE</scope>
</reference>
<dbReference type="PANTHER" id="PTHR47955">
    <property type="entry name" value="CYTOCHROME P450 FAMILY 71 PROTEIN"/>
    <property type="match status" value="1"/>
</dbReference>
<accession>A0ABQ5AQN6</accession>
<comment type="similarity">
    <text evidence="3 12">Belongs to the cytochrome P450 family.</text>
</comment>
<keyword evidence="8 12" id="KW-0560">Oxidoreductase</keyword>
<evidence type="ECO:0000313" key="15">
    <source>
        <dbReference type="Proteomes" id="UP001151760"/>
    </source>
</evidence>
<dbReference type="PRINTS" id="PR00385">
    <property type="entry name" value="P450"/>
</dbReference>
<dbReference type="Pfam" id="PF00067">
    <property type="entry name" value="p450"/>
    <property type="match status" value="1"/>
</dbReference>